<keyword evidence="1" id="KW-0812">Transmembrane</keyword>
<organism evidence="2 3">
    <name type="scientific">Sphingobacterium daejeonense</name>
    <dbReference type="NCBI Taxonomy" id="371142"/>
    <lineage>
        <taxon>Bacteria</taxon>
        <taxon>Pseudomonadati</taxon>
        <taxon>Bacteroidota</taxon>
        <taxon>Sphingobacteriia</taxon>
        <taxon>Sphingobacteriales</taxon>
        <taxon>Sphingobacteriaceae</taxon>
        <taxon>Sphingobacterium</taxon>
    </lineage>
</organism>
<sequence length="208" mass="22721">MDQRDILKEIDQIRSMMEKSSKFMSISGLSGVLIGCFALLGATAAYFVVYGTRSLFGYRDYYVLDEQVLWKLIIIAFVVLAVSVIVGVIMAKAKAKKKAGQSIWNPTSKALLKAMAIPLITGGLFSIILISQGVFGLVASSLLIFYGLSLAAASVFTFREVRVLGILEIILGLLALAFPGYGVVFWALGFGVLHIVYGLIVHKKYERK</sequence>
<feature type="transmembrane region" description="Helical" evidence="1">
    <location>
        <begin position="23"/>
        <end position="48"/>
    </location>
</feature>
<feature type="transmembrane region" description="Helical" evidence="1">
    <location>
        <begin position="161"/>
        <end position="178"/>
    </location>
</feature>
<feature type="transmembrane region" description="Helical" evidence="1">
    <location>
        <begin position="184"/>
        <end position="202"/>
    </location>
</feature>
<dbReference type="Proteomes" id="UP001597205">
    <property type="component" value="Unassembled WGS sequence"/>
</dbReference>
<name>A0ABW3RKK9_9SPHI</name>
<protein>
    <recommendedName>
        <fullName evidence="4">DUF973 family protein</fullName>
    </recommendedName>
</protein>
<gene>
    <name evidence="2" type="ORF">ACFQ2C_09145</name>
</gene>
<evidence type="ECO:0008006" key="4">
    <source>
        <dbReference type="Google" id="ProtNLM"/>
    </source>
</evidence>
<feature type="transmembrane region" description="Helical" evidence="1">
    <location>
        <begin position="68"/>
        <end position="89"/>
    </location>
</feature>
<keyword evidence="1" id="KW-1133">Transmembrane helix</keyword>
<evidence type="ECO:0000313" key="3">
    <source>
        <dbReference type="Proteomes" id="UP001597205"/>
    </source>
</evidence>
<dbReference type="EMBL" id="JBHTKY010000011">
    <property type="protein sequence ID" value="MFD1165765.1"/>
    <property type="molecule type" value="Genomic_DNA"/>
</dbReference>
<comment type="caution">
    <text evidence="2">The sequence shown here is derived from an EMBL/GenBank/DDBJ whole genome shotgun (WGS) entry which is preliminary data.</text>
</comment>
<keyword evidence="3" id="KW-1185">Reference proteome</keyword>
<evidence type="ECO:0000313" key="2">
    <source>
        <dbReference type="EMBL" id="MFD1165765.1"/>
    </source>
</evidence>
<accession>A0ABW3RKK9</accession>
<feature type="transmembrane region" description="Helical" evidence="1">
    <location>
        <begin position="136"/>
        <end position="156"/>
    </location>
</feature>
<feature type="transmembrane region" description="Helical" evidence="1">
    <location>
        <begin position="110"/>
        <end position="130"/>
    </location>
</feature>
<keyword evidence="1" id="KW-0472">Membrane</keyword>
<reference evidence="3" key="1">
    <citation type="journal article" date="2019" name="Int. J. Syst. Evol. Microbiol.">
        <title>The Global Catalogue of Microorganisms (GCM) 10K type strain sequencing project: providing services to taxonomists for standard genome sequencing and annotation.</title>
        <authorList>
            <consortium name="The Broad Institute Genomics Platform"/>
            <consortium name="The Broad Institute Genome Sequencing Center for Infectious Disease"/>
            <person name="Wu L."/>
            <person name="Ma J."/>
        </authorList>
    </citation>
    <scope>NUCLEOTIDE SEQUENCE [LARGE SCALE GENOMIC DNA]</scope>
    <source>
        <strain evidence="3">CCUG 52468</strain>
    </source>
</reference>
<proteinExistence type="predicted"/>
<dbReference type="RefSeq" id="WP_380895987.1">
    <property type="nucleotide sequence ID" value="NZ_JBHTKY010000011.1"/>
</dbReference>
<evidence type="ECO:0000256" key="1">
    <source>
        <dbReference type="SAM" id="Phobius"/>
    </source>
</evidence>